<protein>
    <recommendedName>
        <fullName evidence="3">YqzL family protein</fullName>
    </recommendedName>
</protein>
<dbReference type="Proteomes" id="UP000001683">
    <property type="component" value="Chromosome"/>
</dbReference>
<evidence type="ECO:0000313" key="1">
    <source>
        <dbReference type="EMBL" id="ACB85390.1"/>
    </source>
</evidence>
<dbReference type="InterPro" id="IPR025617">
    <property type="entry name" value="YqzL"/>
</dbReference>
<reference evidence="1 2" key="1">
    <citation type="submission" date="2008-04" db="EMBL/GenBank/DDBJ databases">
        <title>Complete sequence of chromosome of Natranaerobius thermophilus JW/NM-WN-LF.</title>
        <authorList>
            <consortium name="US DOE Joint Genome Institute"/>
            <person name="Copeland A."/>
            <person name="Lucas S."/>
            <person name="Lapidus A."/>
            <person name="Glavina del Rio T."/>
            <person name="Dalin E."/>
            <person name="Tice H."/>
            <person name="Bruce D."/>
            <person name="Goodwin L."/>
            <person name="Pitluck S."/>
            <person name="Chertkov O."/>
            <person name="Brettin T."/>
            <person name="Detter J.C."/>
            <person name="Han C."/>
            <person name="Kuske C.R."/>
            <person name="Schmutz J."/>
            <person name="Larimer F."/>
            <person name="Land M."/>
            <person name="Hauser L."/>
            <person name="Kyrpides N."/>
            <person name="Lykidis A."/>
            <person name="Mesbah N.M."/>
            <person name="Wiegel J."/>
        </authorList>
    </citation>
    <scope>NUCLEOTIDE SEQUENCE [LARGE SCALE GENOMIC DNA]</scope>
    <source>
        <strain evidence="2">ATCC BAA-1301 / DSM 18059 / JW/NM-WN-LF</strain>
    </source>
</reference>
<name>B2A5N6_NATTJ</name>
<accession>B2A5N6</accession>
<evidence type="ECO:0000313" key="2">
    <source>
        <dbReference type="Proteomes" id="UP000001683"/>
    </source>
</evidence>
<dbReference type="OrthoDB" id="1650227at2"/>
<organism evidence="1 2">
    <name type="scientific">Natranaerobius thermophilus (strain ATCC BAA-1301 / DSM 18059 / JW/NM-WN-LF)</name>
    <dbReference type="NCBI Taxonomy" id="457570"/>
    <lineage>
        <taxon>Bacteria</taxon>
        <taxon>Bacillati</taxon>
        <taxon>Bacillota</taxon>
        <taxon>Clostridia</taxon>
        <taxon>Natranaerobiales</taxon>
        <taxon>Natranaerobiaceae</taxon>
        <taxon>Natranaerobius</taxon>
    </lineage>
</organism>
<dbReference type="HOGENOM" id="CLU_3330558_0_0_9"/>
<dbReference type="InParanoid" id="B2A5N6"/>
<gene>
    <name evidence="1" type="ordered locus">Nther_1818</name>
</gene>
<proteinExistence type="predicted"/>
<sequence length="38" mass="4575">MIDANFFWRMFELTGSITAYLAYRDLVGRVESRDRKFV</sequence>
<reference evidence="1 2" key="2">
    <citation type="journal article" date="2011" name="J. Bacteriol.">
        <title>Complete genome sequence of the anaerobic, halophilic alkalithermophile Natranaerobius thermophilus JW/NM-WN-LF.</title>
        <authorList>
            <person name="Zhao B."/>
            <person name="Mesbah N.M."/>
            <person name="Dalin E."/>
            <person name="Goodwin L."/>
            <person name="Nolan M."/>
            <person name="Pitluck S."/>
            <person name="Chertkov O."/>
            <person name="Brettin T.S."/>
            <person name="Han J."/>
            <person name="Larimer F.W."/>
            <person name="Land M.L."/>
            <person name="Hauser L."/>
            <person name="Kyrpides N."/>
            <person name="Wiegel J."/>
        </authorList>
    </citation>
    <scope>NUCLEOTIDE SEQUENCE [LARGE SCALE GENOMIC DNA]</scope>
    <source>
        <strain evidence="2">ATCC BAA-1301 / DSM 18059 / JW/NM-WN-LF</strain>
    </source>
</reference>
<dbReference type="EMBL" id="CP001034">
    <property type="protein sequence ID" value="ACB85390.1"/>
    <property type="molecule type" value="Genomic_DNA"/>
</dbReference>
<dbReference type="KEGG" id="nth:Nther_1818"/>
<keyword evidence="2" id="KW-1185">Reference proteome</keyword>
<evidence type="ECO:0008006" key="3">
    <source>
        <dbReference type="Google" id="ProtNLM"/>
    </source>
</evidence>
<dbReference type="AlphaFoldDB" id="B2A5N6"/>
<dbReference type="Pfam" id="PF14006">
    <property type="entry name" value="YqzL"/>
    <property type="match status" value="1"/>
</dbReference>